<feature type="region of interest" description="Disordered" evidence="1">
    <location>
        <begin position="1"/>
        <end position="32"/>
    </location>
</feature>
<reference evidence="2" key="2">
    <citation type="journal article" date="2015" name="Data Brief">
        <title>Shoot transcriptome of the giant reed, Arundo donax.</title>
        <authorList>
            <person name="Barrero R.A."/>
            <person name="Guerrero F.D."/>
            <person name="Moolhuijzen P."/>
            <person name="Goolsby J.A."/>
            <person name="Tidwell J."/>
            <person name="Bellgard S.E."/>
            <person name="Bellgard M.I."/>
        </authorList>
    </citation>
    <scope>NUCLEOTIDE SEQUENCE</scope>
    <source>
        <tissue evidence="2">Shoot tissue taken approximately 20 cm above the soil surface</tissue>
    </source>
</reference>
<dbReference type="AlphaFoldDB" id="A0A0A9F078"/>
<protein>
    <submittedName>
        <fullName evidence="2">Uncharacterized protein</fullName>
    </submittedName>
</protein>
<organism evidence="2">
    <name type="scientific">Arundo donax</name>
    <name type="common">Giant reed</name>
    <name type="synonym">Donax arundinaceus</name>
    <dbReference type="NCBI Taxonomy" id="35708"/>
    <lineage>
        <taxon>Eukaryota</taxon>
        <taxon>Viridiplantae</taxon>
        <taxon>Streptophyta</taxon>
        <taxon>Embryophyta</taxon>
        <taxon>Tracheophyta</taxon>
        <taxon>Spermatophyta</taxon>
        <taxon>Magnoliopsida</taxon>
        <taxon>Liliopsida</taxon>
        <taxon>Poales</taxon>
        <taxon>Poaceae</taxon>
        <taxon>PACMAD clade</taxon>
        <taxon>Arundinoideae</taxon>
        <taxon>Arundineae</taxon>
        <taxon>Arundo</taxon>
    </lineage>
</organism>
<evidence type="ECO:0000256" key="1">
    <source>
        <dbReference type="SAM" id="MobiDB-lite"/>
    </source>
</evidence>
<name>A0A0A9F078_ARUDO</name>
<dbReference type="EMBL" id="GBRH01196213">
    <property type="protein sequence ID" value="JAE01683.1"/>
    <property type="molecule type" value="Transcribed_RNA"/>
</dbReference>
<sequence>MDSSRNRAVRVGRTPQLQNKSSSDLLNGGFIV</sequence>
<accession>A0A0A9F078</accession>
<proteinExistence type="predicted"/>
<reference evidence="2" key="1">
    <citation type="submission" date="2014-09" db="EMBL/GenBank/DDBJ databases">
        <authorList>
            <person name="Magalhaes I.L.F."/>
            <person name="Oliveira U."/>
            <person name="Santos F.R."/>
            <person name="Vidigal T.H.D.A."/>
            <person name="Brescovit A.D."/>
            <person name="Santos A.J."/>
        </authorList>
    </citation>
    <scope>NUCLEOTIDE SEQUENCE</scope>
    <source>
        <tissue evidence="2">Shoot tissue taken approximately 20 cm above the soil surface</tissue>
    </source>
</reference>
<evidence type="ECO:0000313" key="2">
    <source>
        <dbReference type="EMBL" id="JAE01683.1"/>
    </source>
</evidence>
<feature type="compositionally biased region" description="Polar residues" evidence="1">
    <location>
        <begin position="15"/>
        <end position="25"/>
    </location>
</feature>